<proteinExistence type="predicted"/>
<accession>A0A183DW06</accession>
<keyword evidence="2" id="KW-1185">Reference proteome</keyword>
<reference evidence="1 2" key="2">
    <citation type="submission" date="2018-11" db="EMBL/GenBank/DDBJ databases">
        <authorList>
            <consortium name="Pathogen Informatics"/>
        </authorList>
    </citation>
    <scope>NUCLEOTIDE SEQUENCE [LARGE SCALE GENOMIC DNA]</scope>
</reference>
<dbReference type="WBParaSite" id="GPUH_0001291101-mRNA-1">
    <property type="protein sequence ID" value="GPUH_0001291101-mRNA-1"/>
    <property type="gene ID" value="GPUH_0001291101"/>
</dbReference>
<sequence length="54" mass="6136">MMLILDEATSALDASSEDLVRGAILQLIQNTRKTVLIIAHRCMFIHCYFATLHF</sequence>
<dbReference type="OrthoDB" id="6500128at2759"/>
<dbReference type="AlphaFoldDB" id="A0A183DW06"/>
<protein>
    <submittedName>
        <fullName evidence="3">ABC transporter domain-containing protein</fullName>
    </submittedName>
</protein>
<evidence type="ECO:0000313" key="3">
    <source>
        <dbReference type="WBParaSite" id="GPUH_0001291101-mRNA-1"/>
    </source>
</evidence>
<reference evidence="3" key="1">
    <citation type="submission" date="2016-06" db="UniProtKB">
        <authorList>
            <consortium name="WormBaseParasite"/>
        </authorList>
    </citation>
    <scope>IDENTIFICATION</scope>
</reference>
<dbReference type="InterPro" id="IPR027417">
    <property type="entry name" value="P-loop_NTPase"/>
</dbReference>
<dbReference type="Proteomes" id="UP000271098">
    <property type="component" value="Unassembled WGS sequence"/>
</dbReference>
<dbReference type="SUPFAM" id="SSF52540">
    <property type="entry name" value="P-loop containing nucleoside triphosphate hydrolases"/>
    <property type="match status" value="1"/>
</dbReference>
<dbReference type="Gene3D" id="3.40.50.300">
    <property type="entry name" value="P-loop containing nucleotide triphosphate hydrolases"/>
    <property type="match status" value="1"/>
</dbReference>
<evidence type="ECO:0000313" key="2">
    <source>
        <dbReference type="Proteomes" id="UP000271098"/>
    </source>
</evidence>
<dbReference type="EMBL" id="UYRT01079709">
    <property type="protein sequence ID" value="VDN21240.1"/>
    <property type="molecule type" value="Genomic_DNA"/>
</dbReference>
<organism evidence="3">
    <name type="scientific">Gongylonema pulchrum</name>
    <dbReference type="NCBI Taxonomy" id="637853"/>
    <lineage>
        <taxon>Eukaryota</taxon>
        <taxon>Metazoa</taxon>
        <taxon>Ecdysozoa</taxon>
        <taxon>Nematoda</taxon>
        <taxon>Chromadorea</taxon>
        <taxon>Rhabditida</taxon>
        <taxon>Spirurina</taxon>
        <taxon>Spiruromorpha</taxon>
        <taxon>Spiruroidea</taxon>
        <taxon>Gongylonematidae</taxon>
        <taxon>Gongylonema</taxon>
    </lineage>
</organism>
<gene>
    <name evidence="1" type="ORF">GPUH_LOCUS12897</name>
</gene>
<evidence type="ECO:0000313" key="1">
    <source>
        <dbReference type="EMBL" id="VDN21240.1"/>
    </source>
</evidence>
<name>A0A183DW06_9BILA</name>